<comment type="caution">
    <text evidence="7">The sequence shown here is derived from an EMBL/GenBank/DDBJ whole genome shotgun (WGS) entry which is preliminary data.</text>
</comment>
<gene>
    <name evidence="7" type="ORF">PENSTE_c013G05732</name>
</gene>
<evidence type="ECO:0000256" key="1">
    <source>
        <dbReference type="ARBA" id="ARBA00023015"/>
    </source>
</evidence>
<dbReference type="SMART" id="SM00066">
    <property type="entry name" value="GAL4"/>
    <property type="match status" value="1"/>
</dbReference>
<reference evidence="8" key="1">
    <citation type="journal article" date="2017" name="Nat. Microbiol.">
        <title>Global analysis of biosynthetic gene clusters reveals vast potential of secondary metabolite production in Penicillium species.</title>
        <authorList>
            <person name="Nielsen J.C."/>
            <person name="Grijseels S."/>
            <person name="Prigent S."/>
            <person name="Ji B."/>
            <person name="Dainat J."/>
            <person name="Nielsen K.F."/>
            <person name="Frisvad J.C."/>
            <person name="Workman M."/>
            <person name="Nielsen J."/>
        </authorList>
    </citation>
    <scope>NUCLEOTIDE SEQUENCE [LARGE SCALE GENOMIC DNA]</scope>
    <source>
        <strain evidence="8">IBT 24891</strain>
    </source>
</reference>
<dbReference type="PROSITE" id="PS50048">
    <property type="entry name" value="ZN2_CY6_FUNGAL_2"/>
    <property type="match status" value="1"/>
</dbReference>
<dbReference type="Gene3D" id="4.10.240.10">
    <property type="entry name" value="Zn(2)-C6 fungal-type DNA-binding domain"/>
    <property type="match status" value="1"/>
</dbReference>
<protein>
    <recommendedName>
        <fullName evidence="6">Zn(2)-C6 fungal-type domain-containing protein</fullName>
    </recommendedName>
</protein>
<dbReference type="InterPro" id="IPR001138">
    <property type="entry name" value="Zn2Cys6_DnaBD"/>
</dbReference>
<keyword evidence="1" id="KW-0805">Transcription regulation</keyword>
<evidence type="ECO:0000256" key="5">
    <source>
        <dbReference type="SAM" id="MobiDB-lite"/>
    </source>
</evidence>
<dbReference type="InterPro" id="IPR036864">
    <property type="entry name" value="Zn2-C6_fun-type_DNA-bd_sf"/>
</dbReference>
<feature type="domain" description="Zn(2)-C6 fungal-type" evidence="6">
    <location>
        <begin position="56"/>
        <end position="86"/>
    </location>
</feature>
<sequence length="410" mass="45756">MSGNSSPASSRKFDAGSSEESTPDAKQLQTVFRISLPEKKDKAFHARRPHKKSRSGCLTCKRRRVKCDEEKPHCQKCQNKGIECSYPQETDIIRQKKTQTPSDVEDPTTIFFTLSLNDLLKKIETMLTSDSNRIPNKLICNDSGHSISTMAFQFFTNSTVKTIASSSVREVMGTDMIRVSLTHSHLMYTLLAVGTLHLNRMSPSKERSFAEAYFWQQAIQKYQKALSSSVTPANVDALLSSCMMMGVMTICPENFKPTDSWVLTNRPEAMNWLCLQSGLRTIISVAAPYIPNSIWGVAFESIAKEEREVYGGPQAGREGLDPQLADLCEIDDNTSSNMPSRKTSIASQSSIAKDSESITNISDNVKQESPSSFKRHLKDIRKKWGPLMAAKTHLDDEYNFPPGRYAGQGI</sequence>
<evidence type="ECO:0000313" key="8">
    <source>
        <dbReference type="Proteomes" id="UP000191285"/>
    </source>
</evidence>
<dbReference type="GO" id="GO:0001228">
    <property type="term" value="F:DNA-binding transcription activator activity, RNA polymerase II-specific"/>
    <property type="evidence" value="ECO:0007669"/>
    <property type="project" value="TreeGrafter"/>
</dbReference>
<dbReference type="AlphaFoldDB" id="A0A1V6T2W9"/>
<dbReference type="CDD" id="cd00067">
    <property type="entry name" value="GAL4"/>
    <property type="match status" value="1"/>
</dbReference>
<feature type="region of interest" description="Disordered" evidence="5">
    <location>
        <begin position="1"/>
        <end position="30"/>
    </location>
</feature>
<dbReference type="OrthoDB" id="416217at2759"/>
<dbReference type="Pfam" id="PF00172">
    <property type="entry name" value="Zn_clus"/>
    <property type="match status" value="1"/>
</dbReference>
<dbReference type="GO" id="GO:0003677">
    <property type="term" value="F:DNA binding"/>
    <property type="evidence" value="ECO:0007669"/>
    <property type="project" value="UniProtKB-KW"/>
</dbReference>
<organism evidence="7 8">
    <name type="scientific">Penicillium steckii</name>
    <dbReference type="NCBI Taxonomy" id="303698"/>
    <lineage>
        <taxon>Eukaryota</taxon>
        <taxon>Fungi</taxon>
        <taxon>Dikarya</taxon>
        <taxon>Ascomycota</taxon>
        <taxon>Pezizomycotina</taxon>
        <taxon>Eurotiomycetes</taxon>
        <taxon>Eurotiomycetidae</taxon>
        <taxon>Eurotiales</taxon>
        <taxon>Aspergillaceae</taxon>
        <taxon>Penicillium</taxon>
    </lineage>
</organism>
<dbReference type="PROSITE" id="PS00463">
    <property type="entry name" value="ZN2_CY6_FUNGAL_1"/>
    <property type="match status" value="1"/>
</dbReference>
<keyword evidence="2" id="KW-0238">DNA-binding</keyword>
<dbReference type="Pfam" id="PF11951">
    <property type="entry name" value="Fungal_trans_2"/>
    <property type="match status" value="1"/>
</dbReference>
<dbReference type="PANTHER" id="PTHR47784:SF9">
    <property type="entry name" value="ZN(II)2CYS6 TRANSCRIPTION FACTOR (EUROFUNG)"/>
    <property type="match status" value="1"/>
</dbReference>
<dbReference type="PRINTS" id="PR00755">
    <property type="entry name" value="AFLATOXINBRP"/>
</dbReference>
<dbReference type="PANTHER" id="PTHR47784">
    <property type="entry name" value="STEROL UPTAKE CONTROL PROTEIN 2"/>
    <property type="match status" value="1"/>
</dbReference>
<evidence type="ECO:0000256" key="4">
    <source>
        <dbReference type="ARBA" id="ARBA00023242"/>
    </source>
</evidence>
<evidence type="ECO:0000259" key="6">
    <source>
        <dbReference type="PROSITE" id="PS50048"/>
    </source>
</evidence>
<accession>A0A1V6T2W9</accession>
<keyword evidence="3" id="KW-0804">Transcription</keyword>
<evidence type="ECO:0000256" key="2">
    <source>
        <dbReference type="ARBA" id="ARBA00023125"/>
    </source>
</evidence>
<name>A0A1V6T2W9_9EURO</name>
<feature type="region of interest" description="Disordered" evidence="5">
    <location>
        <begin position="332"/>
        <end position="372"/>
    </location>
</feature>
<dbReference type="InterPro" id="IPR021858">
    <property type="entry name" value="Fun_TF"/>
</dbReference>
<keyword evidence="8" id="KW-1185">Reference proteome</keyword>
<dbReference type="STRING" id="303698.A0A1V6T2W9"/>
<dbReference type="InterPro" id="IPR053157">
    <property type="entry name" value="Sterol_Uptake_Regulator"/>
</dbReference>
<evidence type="ECO:0000313" key="7">
    <source>
        <dbReference type="EMBL" id="OQE20289.1"/>
    </source>
</evidence>
<dbReference type="EMBL" id="MLKD01000013">
    <property type="protein sequence ID" value="OQE20289.1"/>
    <property type="molecule type" value="Genomic_DNA"/>
</dbReference>
<feature type="compositionally biased region" description="Polar residues" evidence="5">
    <location>
        <begin position="333"/>
        <end position="372"/>
    </location>
</feature>
<dbReference type="GO" id="GO:0008270">
    <property type="term" value="F:zinc ion binding"/>
    <property type="evidence" value="ECO:0007669"/>
    <property type="project" value="InterPro"/>
</dbReference>
<dbReference type="SUPFAM" id="SSF57701">
    <property type="entry name" value="Zn2/Cys6 DNA-binding domain"/>
    <property type="match status" value="1"/>
</dbReference>
<evidence type="ECO:0000256" key="3">
    <source>
        <dbReference type="ARBA" id="ARBA00023163"/>
    </source>
</evidence>
<keyword evidence="4" id="KW-0539">Nucleus</keyword>
<dbReference type="Proteomes" id="UP000191285">
    <property type="component" value="Unassembled WGS sequence"/>
</dbReference>
<proteinExistence type="predicted"/>